<accession>A0ACB6R9T0</accession>
<evidence type="ECO:0000313" key="1">
    <source>
        <dbReference type="EMBL" id="KAF2475495.1"/>
    </source>
</evidence>
<organism evidence="1 2">
    <name type="scientific">Lindgomyces ingoldianus</name>
    <dbReference type="NCBI Taxonomy" id="673940"/>
    <lineage>
        <taxon>Eukaryota</taxon>
        <taxon>Fungi</taxon>
        <taxon>Dikarya</taxon>
        <taxon>Ascomycota</taxon>
        <taxon>Pezizomycotina</taxon>
        <taxon>Dothideomycetes</taxon>
        <taxon>Pleosporomycetidae</taxon>
        <taxon>Pleosporales</taxon>
        <taxon>Lindgomycetaceae</taxon>
        <taxon>Lindgomyces</taxon>
    </lineage>
</organism>
<protein>
    <submittedName>
        <fullName evidence="1">Uncharacterized protein</fullName>
    </submittedName>
</protein>
<dbReference type="EMBL" id="MU003496">
    <property type="protein sequence ID" value="KAF2475495.1"/>
    <property type="molecule type" value="Genomic_DNA"/>
</dbReference>
<keyword evidence="2" id="KW-1185">Reference proteome</keyword>
<dbReference type="Proteomes" id="UP000799755">
    <property type="component" value="Unassembled WGS sequence"/>
</dbReference>
<proteinExistence type="predicted"/>
<gene>
    <name evidence="1" type="ORF">BDR25DRAFT_254473</name>
</gene>
<name>A0ACB6R9T0_9PLEO</name>
<sequence length="264" mass="29438">MRNSNGLRTLALLTPPLFILLPFSIVAFYLDRTSSIILSRQTPHDFDGSQTLTLYGPFEPPYTLGNTKNSYLDIDIRINNTPTFVTIGTCVFGYIVAILGVCGIWELRRVEGRSGHQRGWSWTLLAASFLSSVLSITACVYSSAVQSWEKKWTGYEDVANEHGKHTKENWACMVNRWFPNQDQDWASAACGFGKAGRWILIPLSLSSFLVMLSAWILVRERGGAKWLFGGKGRYGGFDSVYELHSKNPPRAGNYNAGGMQPVNP</sequence>
<evidence type="ECO:0000313" key="2">
    <source>
        <dbReference type="Proteomes" id="UP000799755"/>
    </source>
</evidence>
<reference evidence="1" key="1">
    <citation type="journal article" date="2020" name="Stud. Mycol.">
        <title>101 Dothideomycetes genomes: a test case for predicting lifestyles and emergence of pathogens.</title>
        <authorList>
            <person name="Haridas S."/>
            <person name="Albert R."/>
            <person name="Binder M."/>
            <person name="Bloem J."/>
            <person name="Labutti K."/>
            <person name="Salamov A."/>
            <person name="Andreopoulos B."/>
            <person name="Baker S."/>
            <person name="Barry K."/>
            <person name="Bills G."/>
            <person name="Bluhm B."/>
            <person name="Cannon C."/>
            <person name="Castanera R."/>
            <person name="Culley D."/>
            <person name="Daum C."/>
            <person name="Ezra D."/>
            <person name="Gonzalez J."/>
            <person name="Henrissat B."/>
            <person name="Kuo A."/>
            <person name="Liang C."/>
            <person name="Lipzen A."/>
            <person name="Lutzoni F."/>
            <person name="Magnuson J."/>
            <person name="Mondo S."/>
            <person name="Nolan M."/>
            <person name="Ohm R."/>
            <person name="Pangilinan J."/>
            <person name="Park H.-J."/>
            <person name="Ramirez L."/>
            <person name="Alfaro M."/>
            <person name="Sun H."/>
            <person name="Tritt A."/>
            <person name="Yoshinaga Y."/>
            <person name="Zwiers L.-H."/>
            <person name="Turgeon B."/>
            <person name="Goodwin S."/>
            <person name="Spatafora J."/>
            <person name="Crous P."/>
            <person name="Grigoriev I."/>
        </authorList>
    </citation>
    <scope>NUCLEOTIDE SEQUENCE</scope>
    <source>
        <strain evidence="1">ATCC 200398</strain>
    </source>
</reference>
<comment type="caution">
    <text evidence="1">The sequence shown here is derived from an EMBL/GenBank/DDBJ whole genome shotgun (WGS) entry which is preliminary data.</text>
</comment>